<proteinExistence type="predicted"/>
<evidence type="ECO:0000313" key="2">
    <source>
        <dbReference type="EMBL" id="HGY55143.1"/>
    </source>
</evidence>
<feature type="transmembrane region" description="Helical" evidence="1">
    <location>
        <begin position="34"/>
        <end position="52"/>
    </location>
</feature>
<organism evidence="2">
    <name type="scientific">Caldithrix abyssi</name>
    <dbReference type="NCBI Taxonomy" id="187145"/>
    <lineage>
        <taxon>Bacteria</taxon>
        <taxon>Pseudomonadati</taxon>
        <taxon>Calditrichota</taxon>
        <taxon>Calditrichia</taxon>
        <taxon>Calditrichales</taxon>
        <taxon>Calditrichaceae</taxon>
        <taxon>Caldithrix</taxon>
    </lineage>
</organism>
<sequence length="81" mass="9137">MKSLIYKFAFLVSIIAFVTSLLNGVTLFTSLMRSGLVFMATLFVVIISLNMLRWSLLSTYQTAHSPNKESNKEQTNSVNEE</sequence>
<accession>A0A7V4WUR9</accession>
<keyword evidence="1" id="KW-1133">Transmembrane helix</keyword>
<dbReference type="AlphaFoldDB" id="A0A7V4WUR9"/>
<dbReference type="EMBL" id="DRQG01000052">
    <property type="protein sequence ID" value="HGY55143.1"/>
    <property type="molecule type" value="Genomic_DNA"/>
</dbReference>
<protein>
    <submittedName>
        <fullName evidence="2">Uncharacterized protein</fullName>
    </submittedName>
</protein>
<gene>
    <name evidence="2" type="ORF">ENK44_05555</name>
</gene>
<keyword evidence="1" id="KW-0812">Transmembrane</keyword>
<name>A0A7V4WUR9_CALAY</name>
<evidence type="ECO:0000256" key="1">
    <source>
        <dbReference type="SAM" id="Phobius"/>
    </source>
</evidence>
<reference evidence="2" key="1">
    <citation type="journal article" date="2020" name="mSystems">
        <title>Genome- and Community-Level Interaction Insights into Carbon Utilization and Element Cycling Functions of Hydrothermarchaeota in Hydrothermal Sediment.</title>
        <authorList>
            <person name="Zhou Z."/>
            <person name="Liu Y."/>
            <person name="Xu W."/>
            <person name="Pan J."/>
            <person name="Luo Z.H."/>
            <person name="Li M."/>
        </authorList>
    </citation>
    <scope>NUCLEOTIDE SEQUENCE [LARGE SCALE GENOMIC DNA]</scope>
    <source>
        <strain evidence="2">HyVt-577</strain>
    </source>
</reference>
<dbReference type="Proteomes" id="UP000885779">
    <property type="component" value="Unassembled WGS sequence"/>
</dbReference>
<keyword evidence="1" id="KW-0472">Membrane</keyword>
<comment type="caution">
    <text evidence="2">The sequence shown here is derived from an EMBL/GenBank/DDBJ whole genome shotgun (WGS) entry which is preliminary data.</text>
</comment>